<evidence type="ECO:0000313" key="3">
    <source>
        <dbReference type="Proteomes" id="UP001281447"/>
    </source>
</evidence>
<keyword evidence="3" id="KW-1185">Reference proteome</keyword>
<evidence type="ECO:0000313" key="2">
    <source>
        <dbReference type="EMBL" id="MDY0395842.1"/>
    </source>
</evidence>
<proteinExistence type="predicted"/>
<dbReference type="InterPro" id="IPR012914">
    <property type="entry name" value="PucR_dom"/>
</dbReference>
<comment type="caution">
    <text evidence="2">The sequence shown here is derived from an EMBL/GenBank/DDBJ whole genome shotgun (WGS) entry which is preliminary data.</text>
</comment>
<feature type="domain" description="Purine catabolism PurC-like" evidence="1">
    <location>
        <begin position="11"/>
        <end position="130"/>
    </location>
</feature>
<gene>
    <name evidence="2" type="ORF">RWE15_17420</name>
</gene>
<reference evidence="2 3" key="1">
    <citation type="submission" date="2023-10" db="EMBL/GenBank/DDBJ databases">
        <title>Virgibacillus halophilus 5B73C genome.</title>
        <authorList>
            <person name="Miliotis G."/>
            <person name="Sengupta P."/>
            <person name="Hameed A."/>
            <person name="Chuvochina M."/>
            <person name="Mcdonagh F."/>
            <person name="Simpson A.C."/>
            <person name="Singh N.K."/>
            <person name="Rekha P.D."/>
            <person name="Raman K."/>
            <person name="Hugenholtz P."/>
            <person name="Venkateswaran K."/>
        </authorList>
    </citation>
    <scope>NUCLEOTIDE SEQUENCE [LARGE SCALE GENOMIC DNA]</scope>
    <source>
        <strain evidence="2 3">5B73C</strain>
    </source>
</reference>
<dbReference type="EMBL" id="JAWDIP010000004">
    <property type="protein sequence ID" value="MDY0395842.1"/>
    <property type="molecule type" value="Genomic_DNA"/>
</dbReference>
<dbReference type="Proteomes" id="UP001281447">
    <property type="component" value="Unassembled WGS sequence"/>
</dbReference>
<protein>
    <submittedName>
        <fullName evidence="2">PucR family transcriptional regulator ligand-binding domain-containing protein</fullName>
    </submittedName>
</protein>
<evidence type="ECO:0000259" key="1">
    <source>
        <dbReference type="Pfam" id="PF07905"/>
    </source>
</evidence>
<dbReference type="Pfam" id="PF07905">
    <property type="entry name" value="PucR"/>
    <property type="match status" value="1"/>
</dbReference>
<accession>A0ABU5CB12</accession>
<sequence>MVNNFELTMKDILQRKIFQHAKVIAGKNGLNKQVRWTHILETNQFESLINGGELILTTGSGLKLESSTELTYIQNLINRHAAGICIEIGTHVTYISDEIIELADQHQFPIIIFDHFVKFVDITQDLHSLIINQHHQMLHQLYELSTRFNELSLLPNGILKILQELHTYLKKRHFISDR</sequence>
<organism evidence="2 3">
    <name type="scientific">Tigheibacillus halophilus</name>
    <dbReference type="NCBI Taxonomy" id="361280"/>
    <lineage>
        <taxon>Bacteria</taxon>
        <taxon>Bacillati</taxon>
        <taxon>Bacillota</taxon>
        <taxon>Bacilli</taxon>
        <taxon>Bacillales</taxon>
        <taxon>Bacillaceae</taxon>
        <taxon>Tigheibacillus</taxon>
    </lineage>
</organism>
<name>A0ABU5CB12_9BACI</name>